<evidence type="ECO:0000313" key="1">
    <source>
        <dbReference type="EMBL" id="BCA26722.1"/>
    </source>
</evidence>
<dbReference type="KEGG" id="poj:PtoMrB4_06990"/>
<proteinExistence type="predicted"/>
<organism evidence="1 2">
    <name type="scientific">Metapseudomonas otitidis</name>
    <dbReference type="NCBI Taxonomy" id="319939"/>
    <lineage>
        <taxon>Bacteria</taxon>
        <taxon>Pseudomonadati</taxon>
        <taxon>Pseudomonadota</taxon>
        <taxon>Gammaproteobacteria</taxon>
        <taxon>Pseudomonadales</taxon>
        <taxon>Pseudomonadaceae</taxon>
        <taxon>Metapseudomonas</taxon>
    </lineage>
</organism>
<dbReference type="Proteomes" id="UP000501237">
    <property type="component" value="Chromosome"/>
</dbReference>
<reference evidence="1 2" key="1">
    <citation type="journal article" date="2020" name="Microbiol. Resour. Announc.">
        <title>Complete genome sequence of Pseudomonas otitidis strain MrB4, isolated from Lake Biwa in Japan.</title>
        <authorList>
            <person name="Miyazaki K."/>
            <person name="Hase E."/>
            <person name="Maruya T."/>
        </authorList>
    </citation>
    <scope>NUCLEOTIDE SEQUENCE [LARGE SCALE GENOMIC DNA]</scope>
    <source>
        <strain evidence="1 2">MrB4</strain>
    </source>
</reference>
<name>A0A679GCV6_9GAMM</name>
<gene>
    <name evidence="1" type="ORF">PtoMrB4_06990</name>
</gene>
<protein>
    <submittedName>
        <fullName evidence="1">Uncharacterized protein</fullName>
    </submittedName>
</protein>
<sequence>MKPFWCFQGYAIYSLKGGVLMFITYKCAEIAYPPMFGDEFQMWRCVELEEHRPWFYVMVNRPQKAAAWRTMLLISSEDELEHMLEKRTAGTLIEAVQVVLPARLNGSSDWTMERLTELVRVYDRDDRVLGYDFKTASGQTYSHRDCQNSQEASKRQIYCSVVCPV</sequence>
<dbReference type="EMBL" id="AP022642">
    <property type="protein sequence ID" value="BCA26722.1"/>
    <property type="molecule type" value="Genomic_DNA"/>
</dbReference>
<evidence type="ECO:0000313" key="2">
    <source>
        <dbReference type="Proteomes" id="UP000501237"/>
    </source>
</evidence>
<dbReference type="AlphaFoldDB" id="A0A679GCV6"/>
<accession>A0A679GCV6</accession>